<dbReference type="Proteomes" id="UP000195402">
    <property type="component" value="Unassembled WGS sequence"/>
</dbReference>
<protein>
    <recommendedName>
        <fullName evidence="2">DUF4283 domain-containing protein</fullName>
    </recommendedName>
</protein>
<accession>A0A200PXY3</accession>
<dbReference type="EMBL" id="MVGT01003864">
    <property type="protein sequence ID" value="OVA03057.1"/>
    <property type="molecule type" value="Genomic_DNA"/>
</dbReference>
<sequence>MVNPEPDTVSDLTSKMASTSLSKSDKGKRIVIHIQDEDVHQTENDWKIRLACRMCTDVIFPHSTIDKAAHIVWLTAKPFEVHDAGENKYMITFKTRADLLRILDGSPWSFHGFLLVLKEWQPEVEIVDIILDSEAFTVKMYDLKLKHRSIRVAQSIAGGLGSVIFLNTKEKHGESDWIPFEYKRLPHKFCEDCRVLNHGSDGCRQHDDGTINNIISQSLEYLPLLQASNTEVHCKTPNSDSQVSRP</sequence>
<dbReference type="PANTHER" id="PTHR31286:SF167">
    <property type="entry name" value="OS09G0268800 PROTEIN"/>
    <property type="match status" value="1"/>
</dbReference>
<evidence type="ECO:0000313" key="4">
    <source>
        <dbReference type="Proteomes" id="UP000195402"/>
    </source>
</evidence>
<dbReference type="PANTHER" id="PTHR31286">
    <property type="entry name" value="GLYCINE-RICH CELL WALL STRUCTURAL PROTEIN 1.8-LIKE"/>
    <property type="match status" value="1"/>
</dbReference>
<dbReference type="AlphaFoldDB" id="A0A200PXY3"/>
<feature type="region of interest" description="Disordered" evidence="1">
    <location>
        <begin position="1"/>
        <end position="20"/>
    </location>
</feature>
<evidence type="ECO:0000313" key="3">
    <source>
        <dbReference type="EMBL" id="OVA03057.1"/>
    </source>
</evidence>
<gene>
    <name evidence="3" type="ORF">BVC80_8859g1</name>
</gene>
<feature type="domain" description="DUF4283" evidence="2">
    <location>
        <begin position="72"/>
        <end position="124"/>
    </location>
</feature>
<dbReference type="InterPro" id="IPR040256">
    <property type="entry name" value="At4g02000-like"/>
</dbReference>
<keyword evidence="4" id="KW-1185">Reference proteome</keyword>
<feature type="compositionally biased region" description="Polar residues" evidence="1">
    <location>
        <begin position="10"/>
        <end position="20"/>
    </location>
</feature>
<proteinExistence type="predicted"/>
<evidence type="ECO:0000256" key="1">
    <source>
        <dbReference type="SAM" id="MobiDB-lite"/>
    </source>
</evidence>
<comment type="caution">
    <text evidence="3">The sequence shown here is derived from an EMBL/GenBank/DDBJ whole genome shotgun (WGS) entry which is preliminary data.</text>
</comment>
<reference evidence="3 4" key="1">
    <citation type="journal article" date="2017" name="Mol. Plant">
        <title>The Genome of Medicinal Plant Macleaya cordata Provides New Insights into Benzylisoquinoline Alkaloids Metabolism.</title>
        <authorList>
            <person name="Liu X."/>
            <person name="Liu Y."/>
            <person name="Huang P."/>
            <person name="Ma Y."/>
            <person name="Qing Z."/>
            <person name="Tang Q."/>
            <person name="Cao H."/>
            <person name="Cheng P."/>
            <person name="Zheng Y."/>
            <person name="Yuan Z."/>
            <person name="Zhou Y."/>
            <person name="Liu J."/>
            <person name="Tang Z."/>
            <person name="Zhuo Y."/>
            <person name="Zhang Y."/>
            <person name="Yu L."/>
            <person name="Huang J."/>
            <person name="Yang P."/>
            <person name="Peng Q."/>
            <person name="Zhang J."/>
            <person name="Jiang W."/>
            <person name="Zhang Z."/>
            <person name="Lin K."/>
            <person name="Ro D.K."/>
            <person name="Chen X."/>
            <person name="Xiong X."/>
            <person name="Shang Y."/>
            <person name="Huang S."/>
            <person name="Zeng J."/>
        </authorList>
    </citation>
    <scope>NUCLEOTIDE SEQUENCE [LARGE SCALE GENOMIC DNA]</scope>
    <source>
        <strain evidence="4">cv. BLH2017</strain>
        <tissue evidence="3">Root</tissue>
    </source>
</reference>
<dbReference type="OrthoDB" id="1750606at2759"/>
<name>A0A200PXY3_MACCD</name>
<organism evidence="3 4">
    <name type="scientific">Macleaya cordata</name>
    <name type="common">Five-seeded plume-poppy</name>
    <name type="synonym">Bocconia cordata</name>
    <dbReference type="NCBI Taxonomy" id="56857"/>
    <lineage>
        <taxon>Eukaryota</taxon>
        <taxon>Viridiplantae</taxon>
        <taxon>Streptophyta</taxon>
        <taxon>Embryophyta</taxon>
        <taxon>Tracheophyta</taxon>
        <taxon>Spermatophyta</taxon>
        <taxon>Magnoliopsida</taxon>
        <taxon>Ranunculales</taxon>
        <taxon>Papaveraceae</taxon>
        <taxon>Papaveroideae</taxon>
        <taxon>Macleaya</taxon>
    </lineage>
</organism>
<dbReference type="InterPro" id="IPR025558">
    <property type="entry name" value="DUF4283"/>
</dbReference>
<dbReference type="Pfam" id="PF14111">
    <property type="entry name" value="DUF4283"/>
    <property type="match status" value="1"/>
</dbReference>
<dbReference type="InParanoid" id="A0A200PXY3"/>
<evidence type="ECO:0000259" key="2">
    <source>
        <dbReference type="Pfam" id="PF14111"/>
    </source>
</evidence>